<keyword evidence="2" id="KW-0949">S-adenosyl-L-methionine</keyword>
<evidence type="ECO:0000259" key="6">
    <source>
        <dbReference type="PROSITE" id="PS50526"/>
    </source>
</evidence>
<proteinExistence type="predicted"/>
<sequence length="223" mass="25170">MGQGDNQILKLKFPNNMVQTESNQYMYRFLNQLNEILLTTGPPLKLEETWASRDLFVYGKYIIYKEVPMPMSGKRIARIFRLSNEDYPTIESALSSATANLTAALANSVSIGPLMVLYLAEVVGILQLNFRSAYLQPVPLSEIFSNHYNVRIPSERLIIKTIKPVLQNSILQNDNLYEALLLFPRALGGFPILNIFDCLLRGFPDEVSFAISSLKCFLLNIAS</sequence>
<name>A0AAU8HXH5_9VIRU</name>
<reference evidence="7" key="1">
    <citation type="submission" date="2024-07" db="EMBL/GenBank/DDBJ databases">
        <authorList>
            <person name="Hartle C.T."/>
        </authorList>
    </citation>
    <scope>NUCLEOTIDE SEQUENCE</scope>
    <source>
        <strain evidence="7">OHAV-2</strain>
    </source>
</reference>
<dbReference type="GO" id="GO:0005524">
    <property type="term" value="F:ATP binding"/>
    <property type="evidence" value="ECO:0007669"/>
    <property type="project" value="InterPro"/>
</dbReference>
<dbReference type="EC" id="2.7.7.48" evidence="1"/>
<evidence type="ECO:0000256" key="1">
    <source>
        <dbReference type="ARBA" id="ARBA00012494"/>
    </source>
</evidence>
<dbReference type="Pfam" id="PF00946">
    <property type="entry name" value="Mononeg_RNA_pol"/>
    <property type="match status" value="1"/>
</dbReference>
<dbReference type="EMBL" id="PP971788">
    <property type="protein sequence ID" value="XCI54803.1"/>
    <property type="molecule type" value="Genomic_RNA"/>
</dbReference>
<dbReference type="InterPro" id="IPR014023">
    <property type="entry name" value="Mononeg_RNA_pol_cat"/>
</dbReference>
<evidence type="ECO:0000313" key="7">
    <source>
        <dbReference type="EMBL" id="XCI54803.1"/>
    </source>
</evidence>
<keyword evidence="3" id="KW-0511">Multifunctional enzyme</keyword>
<dbReference type="GO" id="GO:0004482">
    <property type="term" value="F:mRNA 5'-cap (guanine-N7-)-methyltransferase activity"/>
    <property type="evidence" value="ECO:0007669"/>
    <property type="project" value="InterPro"/>
</dbReference>
<evidence type="ECO:0000256" key="3">
    <source>
        <dbReference type="ARBA" id="ARBA00023268"/>
    </source>
</evidence>
<evidence type="ECO:0000256" key="2">
    <source>
        <dbReference type="ARBA" id="ARBA00022691"/>
    </source>
</evidence>
<evidence type="ECO:0000256" key="4">
    <source>
        <dbReference type="ARBA" id="ARBA00030436"/>
    </source>
</evidence>
<protein>
    <recommendedName>
        <fullName evidence="1">RNA-directed RNA polymerase</fullName>
        <ecNumber evidence="1">2.7.7.48</ecNumber>
    </recommendedName>
    <alternativeName>
        <fullName evidence="5">Replicase</fullName>
    </alternativeName>
    <alternativeName>
        <fullName evidence="4">Transcriptase</fullName>
    </alternativeName>
</protein>
<feature type="domain" description="RdRp catalytic" evidence="6">
    <location>
        <begin position="1"/>
        <end position="66"/>
    </location>
</feature>
<dbReference type="PROSITE" id="PS50526">
    <property type="entry name" value="RDRP_SSRNA_NEG_NONSEG"/>
    <property type="match status" value="1"/>
</dbReference>
<dbReference type="GO" id="GO:0003968">
    <property type="term" value="F:RNA-directed RNA polymerase activity"/>
    <property type="evidence" value="ECO:0007669"/>
    <property type="project" value="UniProtKB-EC"/>
</dbReference>
<evidence type="ECO:0000256" key="5">
    <source>
        <dbReference type="ARBA" id="ARBA00031012"/>
    </source>
</evidence>
<organism evidence="7">
    <name type="scientific">Odorous house ant virus 2</name>
    <dbReference type="NCBI Taxonomy" id="3231628"/>
    <lineage>
        <taxon>Viruses</taxon>
        <taxon>Riboviria</taxon>
    </lineage>
</organism>
<accession>A0AAU8HXH5</accession>